<protein>
    <recommendedName>
        <fullName evidence="4">SH3 domain-containing protein</fullName>
    </recommendedName>
</protein>
<proteinExistence type="predicted"/>
<keyword evidence="1" id="KW-0472">Membrane</keyword>
<dbReference type="Proteomes" id="UP001156882">
    <property type="component" value="Unassembled WGS sequence"/>
</dbReference>
<dbReference type="Pfam" id="PF06347">
    <property type="entry name" value="SH3_4"/>
    <property type="match status" value="2"/>
</dbReference>
<evidence type="ECO:0000256" key="1">
    <source>
        <dbReference type="SAM" id="Phobius"/>
    </source>
</evidence>
<evidence type="ECO:0000313" key="2">
    <source>
        <dbReference type="EMBL" id="GLS23092.1"/>
    </source>
</evidence>
<evidence type="ECO:0008006" key="4">
    <source>
        <dbReference type="Google" id="ProtNLM"/>
    </source>
</evidence>
<dbReference type="EMBL" id="BSPC01000069">
    <property type="protein sequence ID" value="GLS23092.1"/>
    <property type="molecule type" value="Genomic_DNA"/>
</dbReference>
<dbReference type="Gene3D" id="2.30.30.40">
    <property type="entry name" value="SH3 Domains"/>
    <property type="match status" value="1"/>
</dbReference>
<organism evidence="2 3">
    <name type="scientific">Labrys miyagiensis</name>
    <dbReference type="NCBI Taxonomy" id="346912"/>
    <lineage>
        <taxon>Bacteria</taxon>
        <taxon>Pseudomonadati</taxon>
        <taxon>Pseudomonadota</taxon>
        <taxon>Alphaproteobacteria</taxon>
        <taxon>Hyphomicrobiales</taxon>
        <taxon>Xanthobacteraceae</taxon>
        <taxon>Labrys</taxon>
    </lineage>
</organism>
<accession>A0ABQ6CU40</accession>
<dbReference type="InterPro" id="IPR010466">
    <property type="entry name" value="DUF1058"/>
</dbReference>
<gene>
    <name evidence="2" type="ORF">GCM10007874_61120</name>
</gene>
<name>A0ABQ6CU40_9HYPH</name>
<keyword evidence="1" id="KW-1133">Transmembrane helix</keyword>
<reference evidence="3" key="1">
    <citation type="journal article" date="2019" name="Int. J. Syst. Evol. Microbiol.">
        <title>The Global Catalogue of Microorganisms (GCM) 10K type strain sequencing project: providing services to taxonomists for standard genome sequencing and annotation.</title>
        <authorList>
            <consortium name="The Broad Institute Genomics Platform"/>
            <consortium name="The Broad Institute Genome Sequencing Center for Infectious Disease"/>
            <person name="Wu L."/>
            <person name="Ma J."/>
        </authorList>
    </citation>
    <scope>NUCLEOTIDE SEQUENCE [LARGE SCALE GENOMIC DNA]</scope>
    <source>
        <strain evidence="3">NBRC 101365</strain>
    </source>
</reference>
<keyword evidence="1" id="KW-0812">Transmembrane</keyword>
<sequence>MSYYEEEETPRLSLIARIGFAGAFCAFVLAGGVYYLHHKRLTQTVADATDGVSPETLADPTVAAFIAGSGKGDGKANAPTDVTGSLPDASAIKDQLGPVSGLPMPRFVSLKPDKVNVRQGPSRDQTVSFIFQKANLPVEVIAEFENWRRIRDADGSEGWVLQNLLSGKRTALIAPWSKQPTLPLLASADRKANAVAMLQPGVQANIKSCTSNWCRINGDGFDGWIQESNLWGAYPGEAVD</sequence>
<evidence type="ECO:0000313" key="3">
    <source>
        <dbReference type="Proteomes" id="UP001156882"/>
    </source>
</evidence>
<dbReference type="RefSeq" id="WP_284316023.1">
    <property type="nucleotide sequence ID" value="NZ_BSPC01000069.1"/>
</dbReference>
<comment type="caution">
    <text evidence="2">The sequence shown here is derived from an EMBL/GenBank/DDBJ whole genome shotgun (WGS) entry which is preliminary data.</text>
</comment>
<keyword evidence="3" id="KW-1185">Reference proteome</keyword>
<feature type="transmembrane region" description="Helical" evidence="1">
    <location>
        <begin position="12"/>
        <end position="36"/>
    </location>
</feature>